<evidence type="ECO:0000256" key="2">
    <source>
        <dbReference type="ARBA" id="ARBA00010449"/>
    </source>
</evidence>
<evidence type="ECO:0000313" key="8">
    <source>
        <dbReference type="EMBL" id="EEH60081.1"/>
    </source>
</evidence>
<dbReference type="InterPro" id="IPR027974">
    <property type="entry name" value="DUF4470"/>
</dbReference>
<dbReference type="eggNOG" id="ENOG502QT97">
    <property type="taxonomic scope" value="Eukaryota"/>
</dbReference>
<dbReference type="InterPro" id="IPR028235">
    <property type="entry name" value="DNAAF3_C"/>
</dbReference>
<dbReference type="OrthoDB" id="538817at2759"/>
<keyword evidence="9" id="KW-1185">Reference proteome</keyword>
<comment type="similarity">
    <text evidence="2">Belongs to the DNAAF3 family.</text>
</comment>
<dbReference type="GeneID" id="9680780"/>
<protein>
    <submittedName>
        <fullName evidence="8">Uncharacterized protein CS051</fullName>
    </submittedName>
</protein>
<feature type="compositionally biased region" description="Basic and acidic residues" evidence="5">
    <location>
        <begin position="516"/>
        <end position="525"/>
    </location>
</feature>
<evidence type="ECO:0000313" key="9">
    <source>
        <dbReference type="Proteomes" id="UP000001876"/>
    </source>
</evidence>
<reference evidence="8 9" key="1">
    <citation type="journal article" date="2009" name="Science">
        <title>Green evolution and dynamic adaptations revealed by genomes of the marine picoeukaryotes Micromonas.</title>
        <authorList>
            <person name="Worden A.Z."/>
            <person name="Lee J.H."/>
            <person name="Mock T."/>
            <person name="Rouze P."/>
            <person name="Simmons M.P."/>
            <person name="Aerts A.L."/>
            <person name="Allen A.E."/>
            <person name="Cuvelier M.L."/>
            <person name="Derelle E."/>
            <person name="Everett M.V."/>
            <person name="Foulon E."/>
            <person name="Grimwood J."/>
            <person name="Gundlach H."/>
            <person name="Henrissat B."/>
            <person name="Napoli C."/>
            <person name="McDonald S.M."/>
            <person name="Parker M.S."/>
            <person name="Rombauts S."/>
            <person name="Salamov A."/>
            <person name="Von Dassow P."/>
            <person name="Badger J.H."/>
            <person name="Coutinho P.M."/>
            <person name="Demir E."/>
            <person name="Dubchak I."/>
            <person name="Gentemann C."/>
            <person name="Eikrem W."/>
            <person name="Gready J.E."/>
            <person name="John U."/>
            <person name="Lanier W."/>
            <person name="Lindquist E.A."/>
            <person name="Lucas S."/>
            <person name="Mayer K.F."/>
            <person name="Moreau H."/>
            <person name="Not F."/>
            <person name="Otillar R."/>
            <person name="Panaud O."/>
            <person name="Pangilinan J."/>
            <person name="Paulsen I."/>
            <person name="Piegu B."/>
            <person name="Poliakov A."/>
            <person name="Robbens S."/>
            <person name="Schmutz J."/>
            <person name="Toulza E."/>
            <person name="Wyss T."/>
            <person name="Zelensky A."/>
            <person name="Zhou K."/>
            <person name="Armbrust E.V."/>
            <person name="Bhattacharya D."/>
            <person name="Goodenough U.W."/>
            <person name="Van de Peer Y."/>
            <person name="Grigoriev I.V."/>
        </authorList>
    </citation>
    <scope>NUCLEOTIDE SEQUENCE [LARGE SCALE GENOMIC DNA]</scope>
    <source>
        <strain evidence="8 9">CCMP1545</strain>
    </source>
</reference>
<sequence length="552" mass="61272">MSLDPHHCFNFWGASPALDLKAAVSAARASASPEASTSDETPSAKTTTGDDDGERDPLTTLLLGTSDPRHVFTTLARSRRGADKDKALVFYVHEAHVVELARQVLLVSVLASDDLPPTDRTERILEIWYNCSVRDSTAELIERHASRLSTVVGDIFAGDVDRVKDDVIARAFDFSLLKYKEKDALMECFRQWSRKVPFDMELAFERRCRKYYGNRYDHRTNMHDWDYHMRVEPSGATGIHFRHFSQWRTNGVGYPIREATYPAPNRTLVSYARGTTKEYKDRDMTDKGRTIESRGYWGDILNSPYACFGVEAEDARLFKVSNRQHVKNAVEVSDYNVAANLFELRTGRPWKMRRGDNGDDGDDGDAASIDADEINAWMPSPQIVPGDDDDAVGKGASWDGHDGAVFRGNWDKVKIVLVGPDDFEKSFLGKKKHEGIFDAIVVGAWRAQLVTPALAATTKADGGVLILEGAKYMVSFDLKACERFASKGCELAIEAGFEPTPEHVRGGGGGEEGISGDEREKKEVETGPGILPGVDSVHRVFVRKVKKAADEA</sequence>
<feature type="domain" description="DUF4470" evidence="6">
    <location>
        <begin position="11"/>
        <end position="132"/>
    </location>
</feature>
<dbReference type="STRING" id="564608.C1MGS9"/>
<organism evidence="9">
    <name type="scientific">Micromonas pusilla (strain CCMP1545)</name>
    <name type="common">Picoplanktonic green alga</name>
    <dbReference type="NCBI Taxonomy" id="564608"/>
    <lineage>
        <taxon>Eukaryota</taxon>
        <taxon>Viridiplantae</taxon>
        <taxon>Chlorophyta</taxon>
        <taxon>Mamiellophyceae</taxon>
        <taxon>Mamiellales</taxon>
        <taxon>Mamiellaceae</taxon>
        <taxon>Micromonas</taxon>
    </lineage>
</organism>
<dbReference type="AlphaFoldDB" id="C1MGS9"/>
<name>C1MGS9_MICPC</name>
<dbReference type="KEGG" id="mpp:MICPUCDRAFT_70660"/>
<gene>
    <name evidence="8" type="primary">CS051</name>
    <name evidence="8" type="ORF">MICPUCDRAFT_70660</name>
</gene>
<dbReference type="PANTHER" id="PTHR22118:SF14">
    <property type="entry name" value="DYNEIN AXONEMAL ASSEMBLY FACTOR 3"/>
    <property type="match status" value="1"/>
</dbReference>
<comment type="subcellular location">
    <subcellularLocation>
        <location evidence="1">Cytoplasm</location>
    </subcellularLocation>
</comment>
<evidence type="ECO:0000256" key="4">
    <source>
        <dbReference type="ARBA" id="ARBA00022794"/>
    </source>
</evidence>
<dbReference type="PANTHER" id="PTHR22118">
    <property type="entry name" value="DYNEIN ASSEMBLY FACTOR 3, AXONEMAL"/>
    <property type="match status" value="1"/>
</dbReference>
<dbReference type="Pfam" id="PF14740">
    <property type="entry name" value="DUF4471"/>
    <property type="match status" value="1"/>
</dbReference>
<dbReference type="GO" id="GO:0005737">
    <property type="term" value="C:cytoplasm"/>
    <property type="evidence" value="ECO:0007669"/>
    <property type="project" value="UniProtKB-SubCell"/>
</dbReference>
<dbReference type="OMA" id="HIFESTM"/>
<feature type="region of interest" description="Disordered" evidence="5">
    <location>
        <begin position="30"/>
        <end position="60"/>
    </location>
</feature>
<accession>C1MGS9</accession>
<dbReference type="EMBL" id="GG663735">
    <property type="protein sequence ID" value="EEH60081.1"/>
    <property type="molecule type" value="Genomic_DNA"/>
</dbReference>
<feature type="domain" description="Dynein assembly factor 3 C-terminal" evidence="7">
    <location>
        <begin position="172"/>
        <end position="500"/>
    </location>
</feature>
<dbReference type="Pfam" id="PF14737">
    <property type="entry name" value="DUF4470"/>
    <property type="match status" value="1"/>
</dbReference>
<keyword evidence="4" id="KW-0970">Cilium biogenesis/degradation</keyword>
<feature type="region of interest" description="Disordered" evidence="5">
    <location>
        <begin position="500"/>
        <end position="531"/>
    </location>
</feature>
<evidence type="ECO:0000259" key="7">
    <source>
        <dbReference type="Pfam" id="PF14740"/>
    </source>
</evidence>
<evidence type="ECO:0000259" key="6">
    <source>
        <dbReference type="Pfam" id="PF14737"/>
    </source>
</evidence>
<dbReference type="Proteomes" id="UP000001876">
    <property type="component" value="Unassembled WGS sequence"/>
</dbReference>
<dbReference type="RefSeq" id="XP_003054829.1">
    <property type="nucleotide sequence ID" value="XM_003054783.1"/>
</dbReference>
<dbReference type="GO" id="GO:0070286">
    <property type="term" value="P:axonemal dynein complex assembly"/>
    <property type="evidence" value="ECO:0007669"/>
    <property type="project" value="InterPro"/>
</dbReference>
<dbReference type="GO" id="GO:0044458">
    <property type="term" value="P:motile cilium assembly"/>
    <property type="evidence" value="ECO:0007669"/>
    <property type="project" value="TreeGrafter"/>
</dbReference>
<evidence type="ECO:0000256" key="1">
    <source>
        <dbReference type="ARBA" id="ARBA00004496"/>
    </source>
</evidence>
<proteinExistence type="inferred from homology"/>
<keyword evidence="3" id="KW-0963">Cytoplasm</keyword>
<dbReference type="InterPro" id="IPR039304">
    <property type="entry name" value="DNAAF3"/>
</dbReference>
<evidence type="ECO:0000256" key="3">
    <source>
        <dbReference type="ARBA" id="ARBA00022490"/>
    </source>
</evidence>
<evidence type="ECO:0000256" key="5">
    <source>
        <dbReference type="SAM" id="MobiDB-lite"/>
    </source>
</evidence>